<dbReference type="Gene3D" id="3.90.245.10">
    <property type="entry name" value="Ribonucleoside hydrolase-like"/>
    <property type="match status" value="2"/>
</dbReference>
<evidence type="ECO:0000259" key="13">
    <source>
        <dbReference type="Pfam" id="PF01156"/>
    </source>
</evidence>
<evidence type="ECO:0000256" key="12">
    <source>
        <dbReference type="ARBA" id="ARBA00081651"/>
    </source>
</evidence>
<comment type="catalytic activity">
    <reaction evidence="6">
        <text>xanthosine + H2O = D-ribose + xanthine</text>
        <dbReference type="Rhea" id="RHEA:27994"/>
        <dbReference type="ChEBI" id="CHEBI:15377"/>
        <dbReference type="ChEBI" id="CHEBI:17712"/>
        <dbReference type="ChEBI" id="CHEBI:18107"/>
        <dbReference type="ChEBI" id="CHEBI:47013"/>
    </reaction>
</comment>
<keyword evidence="15" id="KW-1185">Reference proteome</keyword>
<dbReference type="GO" id="GO:0042454">
    <property type="term" value="P:ribonucleoside catabolic process"/>
    <property type="evidence" value="ECO:0007669"/>
    <property type="project" value="UniProtKB-ARBA"/>
</dbReference>
<evidence type="ECO:0000256" key="11">
    <source>
        <dbReference type="ARBA" id="ARBA00078894"/>
    </source>
</evidence>
<accession>A0AAP0GS10</accession>
<dbReference type="PANTHER" id="PTHR12304:SF4">
    <property type="entry name" value="URIDINE NUCLEOSIDASE"/>
    <property type="match status" value="1"/>
</dbReference>
<organism evidence="14 15">
    <name type="scientific">Deinandra increscens subsp. villosa</name>
    <dbReference type="NCBI Taxonomy" id="3103831"/>
    <lineage>
        <taxon>Eukaryota</taxon>
        <taxon>Viridiplantae</taxon>
        <taxon>Streptophyta</taxon>
        <taxon>Embryophyta</taxon>
        <taxon>Tracheophyta</taxon>
        <taxon>Spermatophyta</taxon>
        <taxon>Magnoliopsida</taxon>
        <taxon>eudicotyledons</taxon>
        <taxon>Gunneridae</taxon>
        <taxon>Pentapetalae</taxon>
        <taxon>asterids</taxon>
        <taxon>campanulids</taxon>
        <taxon>Asterales</taxon>
        <taxon>Asteraceae</taxon>
        <taxon>Asteroideae</taxon>
        <taxon>Heliantheae alliance</taxon>
        <taxon>Madieae</taxon>
        <taxon>Madiinae</taxon>
        <taxon>Deinandra</taxon>
    </lineage>
</organism>
<dbReference type="InterPro" id="IPR036452">
    <property type="entry name" value="Ribo_hydro-like"/>
</dbReference>
<comment type="caution">
    <text evidence="14">The sequence shown here is derived from an EMBL/GenBank/DDBJ whole genome shotgun (WGS) entry which is preliminary data.</text>
</comment>
<dbReference type="Proteomes" id="UP001408789">
    <property type="component" value="Unassembled WGS sequence"/>
</dbReference>
<evidence type="ECO:0000256" key="8">
    <source>
        <dbReference type="ARBA" id="ARBA00051638"/>
    </source>
</evidence>
<dbReference type="EC" id="3.2.2.2" evidence="9"/>
<proteinExistence type="inferred from homology"/>
<dbReference type="PANTHER" id="PTHR12304">
    <property type="entry name" value="INOSINE-URIDINE PREFERRING NUCLEOSIDE HYDROLASE"/>
    <property type="match status" value="1"/>
</dbReference>
<dbReference type="CDD" id="cd02650">
    <property type="entry name" value="nuc_hydro_CaPnhB"/>
    <property type="match status" value="2"/>
</dbReference>
<evidence type="ECO:0000256" key="3">
    <source>
        <dbReference type="ARBA" id="ARBA00022490"/>
    </source>
</evidence>
<comment type="similarity">
    <text evidence="2">Belongs to the IUNH family.</text>
</comment>
<dbReference type="GO" id="GO:0045437">
    <property type="term" value="F:uridine nucleosidase activity"/>
    <property type="evidence" value="ECO:0007669"/>
    <property type="project" value="UniProtKB-EC"/>
</dbReference>
<dbReference type="InterPro" id="IPR001910">
    <property type="entry name" value="Inosine/uridine_hydrolase_dom"/>
</dbReference>
<evidence type="ECO:0000256" key="1">
    <source>
        <dbReference type="ARBA" id="ARBA00004496"/>
    </source>
</evidence>
<gene>
    <name evidence="14" type="ORF">SSX86_020163</name>
</gene>
<dbReference type="SUPFAM" id="SSF53590">
    <property type="entry name" value="Nucleoside hydrolase"/>
    <property type="match status" value="2"/>
</dbReference>
<evidence type="ECO:0000256" key="9">
    <source>
        <dbReference type="ARBA" id="ARBA00066756"/>
    </source>
</evidence>
<dbReference type="GO" id="GO:0046982">
    <property type="term" value="F:protein heterodimerization activity"/>
    <property type="evidence" value="ECO:0007669"/>
    <property type="project" value="UniProtKB-ARBA"/>
</dbReference>
<feature type="domain" description="Inosine/uridine-preferring nucleoside hydrolase" evidence="13">
    <location>
        <begin position="240"/>
        <end position="533"/>
    </location>
</feature>
<comment type="catalytic activity">
    <reaction evidence="7">
        <text>inosine + H2O = hypoxanthine + D-ribose</text>
        <dbReference type="Rhea" id="RHEA:16657"/>
        <dbReference type="ChEBI" id="CHEBI:15377"/>
        <dbReference type="ChEBI" id="CHEBI:17368"/>
        <dbReference type="ChEBI" id="CHEBI:17596"/>
        <dbReference type="ChEBI" id="CHEBI:47013"/>
        <dbReference type="EC" id="3.2.2.2"/>
    </reaction>
</comment>
<sequence length="542" mass="58770">MAEPKKIIIDTDPGIDDAMAIFLALRSPELKVIGLTTIYGNVYTTLATRNALHLLEVAGRTDIPVAEGSHVSYMKATRLQVRDFAHGVDGLGNQNFPPPKSKPVEKSAAEYLVEQANLYPGEVTVVALGPLTNIALAVKLDPAFTKNIGQIVLLGGDFSANESVNPATESNIFGDPEAADIVFTSGADVSAVGVNVTRQVILKDHDRDILAESDGICTKYLSKILEFYFSYHHDAYNLKDDAMAIFLALRSPELKVIGLTTIYGNVYTTLATRNALHLLEVAGRTDIPVAEGSHVSYMKATRLQVRDFAHGVDGLGNQNFPPPKSKPVEKSAAEYLVEQANLYPGEVTVVALGPLTNIALAVKLDPAFTKNIGQIVLLGGDFSANESVNPATESNIFGDPEAADIVFTSGADVSAVGVNVTRQVILKDHDRDILAESDGICTKYLSKILEFYFSYHHDAYNLKGIYLHDPTTVLAAVKPSLMTYTEGVVRVQTTGITRGLTSFFDKQKRFNEEAEWCNKPTVKVAVTVDAVEVVKLVMERLV</sequence>
<keyword evidence="3" id="KW-0963">Cytoplasm</keyword>
<dbReference type="GO" id="GO:0006152">
    <property type="term" value="P:purine nucleoside catabolic process"/>
    <property type="evidence" value="ECO:0007669"/>
    <property type="project" value="TreeGrafter"/>
</dbReference>
<dbReference type="EMBL" id="JBCNJP010000020">
    <property type="protein sequence ID" value="KAK9059461.1"/>
    <property type="molecule type" value="Genomic_DNA"/>
</dbReference>
<dbReference type="GO" id="GO:0005829">
    <property type="term" value="C:cytosol"/>
    <property type="evidence" value="ECO:0007669"/>
    <property type="project" value="UniProtKB-ARBA"/>
</dbReference>
<evidence type="ECO:0000256" key="4">
    <source>
        <dbReference type="ARBA" id="ARBA00022801"/>
    </source>
</evidence>
<dbReference type="GO" id="GO:0047724">
    <property type="term" value="F:inosine nucleosidase activity"/>
    <property type="evidence" value="ECO:0007669"/>
    <property type="project" value="UniProtKB-EC"/>
</dbReference>
<name>A0AAP0GS10_9ASTR</name>
<reference evidence="14 15" key="1">
    <citation type="submission" date="2024-04" db="EMBL/GenBank/DDBJ databases">
        <title>The reference genome of an endangered Asteraceae, Deinandra increscens subsp. villosa, native to the Central Coast of California.</title>
        <authorList>
            <person name="Guilliams M."/>
            <person name="Hasenstab-Lehman K."/>
            <person name="Meyer R."/>
            <person name="Mcevoy S."/>
        </authorList>
    </citation>
    <scope>NUCLEOTIDE SEQUENCE [LARGE SCALE GENOMIC DNA]</scope>
    <source>
        <tissue evidence="14">Leaf</tissue>
    </source>
</reference>
<evidence type="ECO:0000256" key="10">
    <source>
        <dbReference type="ARBA" id="ARBA00066757"/>
    </source>
</evidence>
<dbReference type="Pfam" id="PF01156">
    <property type="entry name" value="IU_nuc_hydro"/>
    <property type="match status" value="2"/>
</dbReference>
<dbReference type="FunFam" id="3.90.245.10:FF:000004">
    <property type="entry name" value="Probable uridine nucleosidase 1"/>
    <property type="match status" value="1"/>
</dbReference>
<dbReference type="InterPro" id="IPR023186">
    <property type="entry name" value="IUNH"/>
</dbReference>
<evidence type="ECO:0000256" key="7">
    <source>
        <dbReference type="ARBA" id="ARBA00050902"/>
    </source>
</evidence>
<dbReference type="AlphaFoldDB" id="A0AAP0GS10"/>
<feature type="domain" description="Inosine/uridine-preferring nucleoside hydrolase" evidence="13">
    <location>
        <begin position="7"/>
        <end position="236"/>
    </location>
</feature>
<comment type="catalytic activity">
    <reaction evidence="8">
        <text>uridine + H2O = D-ribose + uracil</text>
        <dbReference type="Rhea" id="RHEA:15577"/>
        <dbReference type="ChEBI" id="CHEBI:15377"/>
        <dbReference type="ChEBI" id="CHEBI:16704"/>
        <dbReference type="ChEBI" id="CHEBI:17568"/>
        <dbReference type="ChEBI" id="CHEBI:47013"/>
        <dbReference type="EC" id="3.2.2.3"/>
    </reaction>
</comment>
<evidence type="ECO:0000256" key="5">
    <source>
        <dbReference type="ARBA" id="ARBA00023295"/>
    </source>
</evidence>
<comment type="subcellular location">
    <subcellularLocation>
        <location evidence="1">Cytoplasm</location>
    </subcellularLocation>
</comment>
<evidence type="ECO:0000313" key="14">
    <source>
        <dbReference type="EMBL" id="KAK9059461.1"/>
    </source>
</evidence>
<evidence type="ECO:0000256" key="2">
    <source>
        <dbReference type="ARBA" id="ARBA00009176"/>
    </source>
</evidence>
<evidence type="ECO:0000313" key="15">
    <source>
        <dbReference type="Proteomes" id="UP001408789"/>
    </source>
</evidence>
<keyword evidence="4" id="KW-0378">Hydrolase</keyword>
<protein>
    <recommendedName>
        <fullName evidence="12">Inosine nucleosidase</fullName>
        <ecNumber evidence="9">3.2.2.2</ecNumber>
        <ecNumber evidence="10">3.2.2.3</ecNumber>
    </recommendedName>
    <alternativeName>
        <fullName evidence="11">Xanthosine nucleosidase</fullName>
    </alternativeName>
</protein>
<keyword evidence="5" id="KW-0326">Glycosidase</keyword>
<evidence type="ECO:0000256" key="6">
    <source>
        <dbReference type="ARBA" id="ARBA00050806"/>
    </source>
</evidence>
<dbReference type="EC" id="3.2.2.3" evidence="10"/>